<dbReference type="GO" id="GO:0008237">
    <property type="term" value="F:metallopeptidase activity"/>
    <property type="evidence" value="ECO:0007669"/>
    <property type="project" value="InterPro"/>
</dbReference>
<organism evidence="1 2">
    <name type="scientific">Aquimarina mytili</name>
    <dbReference type="NCBI Taxonomy" id="874423"/>
    <lineage>
        <taxon>Bacteria</taxon>
        <taxon>Pseudomonadati</taxon>
        <taxon>Bacteroidota</taxon>
        <taxon>Flavobacteriia</taxon>
        <taxon>Flavobacteriales</taxon>
        <taxon>Flavobacteriaceae</taxon>
        <taxon>Aquimarina</taxon>
    </lineage>
</organism>
<accession>A0A937A1H0</accession>
<comment type="caution">
    <text evidence="1">The sequence shown here is derived from an EMBL/GenBank/DDBJ whole genome shotgun (WGS) entry which is preliminary data.</text>
</comment>
<reference evidence="1" key="1">
    <citation type="submission" date="2021-01" db="EMBL/GenBank/DDBJ databases">
        <authorList>
            <person name="Zhong Y.L."/>
        </authorList>
    </citation>
    <scope>NUCLEOTIDE SEQUENCE</scope>
    <source>
        <strain evidence="1">KCTC 23302</strain>
    </source>
</reference>
<dbReference type="PROSITE" id="PS51257">
    <property type="entry name" value="PROKAR_LIPOPROTEIN"/>
    <property type="match status" value="1"/>
</dbReference>
<proteinExistence type="predicted"/>
<dbReference type="Gene3D" id="3.40.390.10">
    <property type="entry name" value="Collagenase (Catalytic Domain)"/>
    <property type="match status" value="1"/>
</dbReference>
<protein>
    <recommendedName>
        <fullName evidence="3">Dual-action HEIGH metallo-peptidase</fullName>
    </recommendedName>
</protein>
<evidence type="ECO:0000313" key="1">
    <source>
        <dbReference type="EMBL" id="MBL0685740.1"/>
    </source>
</evidence>
<gene>
    <name evidence="1" type="ORF">JJQ60_19565</name>
</gene>
<dbReference type="RefSeq" id="WP_201924108.1">
    <property type="nucleotide sequence ID" value="NZ_BAABAX010000018.1"/>
</dbReference>
<dbReference type="Proteomes" id="UP000651057">
    <property type="component" value="Unassembled WGS sequence"/>
</dbReference>
<dbReference type="EMBL" id="JAERQJ010000012">
    <property type="protein sequence ID" value="MBL0685740.1"/>
    <property type="molecule type" value="Genomic_DNA"/>
</dbReference>
<dbReference type="InterPro" id="IPR024079">
    <property type="entry name" value="MetalloPept_cat_dom_sf"/>
</dbReference>
<name>A0A937A1H0_9FLAO</name>
<dbReference type="AlphaFoldDB" id="A0A937A1H0"/>
<evidence type="ECO:0000313" key="2">
    <source>
        <dbReference type="Proteomes" id="UP000651057"/>
    </source>
</evidence>
<evidence type="ECO:0008006" key="3">
    <source>
        <dbReference type="Google" id="ProtNLM"/>
    </source>
</evidence>
<dbReference type="SUPFAM" id="SSF55486">
    <property type="entry name" value="Metalloproteases ('zincins'), catalytic domain"/>
    <property type="match status" value="1"/>
</dbReference>
<sequence>MKTFNLFLYAFLSLIILSGCEKNEIETIENQELQKSKTIQKLLEIGFSNDEIIDNGKYFLVQDDVVYPYDWAKELNETSGKQRFNGIPISPNNTVIGIYLAQETFHTLSLRRALEEVIWYHNRLNNRTKFYLSGLGPVVISADNSIFPGFCAQASAPRIVNGEGVPGGFININEDYMVERDYTSNDELKLILAHELGHIVGLNHTNQSFGQLIPGTPQSDPGSIMISNNCGVNWNGYTNFDKLALETIYTLPPPEIKRAGPGCSDKLCIWMVGKFFQHDKSIVEVKVPTGQIYRYNISDLVYNIDFQGQEVITLRLKTNNERNQFGRLGYVDVRIINPDNGDQSSFKRVRR</sequence>
<keyword evidence="2" id="KW-1185">Reference proteome</keyword>